<comment type="caution">
    <text evidence="2">The sequence shown here is derived from an EMBL/GenBank/DDBJ whole genome shotgun (WGS) entry which is preliminary data.</text>
</comment>
<sequence>MNDNGRIGMALVGGYLLGRTKKAKLAVGLGMFLAGRKLSLNPQQLAKMAADSPVIGGLSDQVRKDLMNGTKSALTSAVTRRANSLADSLHERTLDINDPSGRRRRSEAEDGGDGGDDEDDRYDEDLPGDERADDAGDEAGDVPEDDEPQERPRPRPRRKAPASARKPAGAAKTAKSAAGSRSAKSTAGKAAKPASGGRAGGSARERAASGARKATGRGGRNG</sequence>
<evidence type="ECO:0000313" key="2">
    <source>
        <dbReference type="EMBL" id="MFC4496939.1"/>
    </source>
</evidence>
<reference evidence="3" key="1">
    <citation type="journal article" date="2019" name="Int. J. Syst. Evol. Microbiol.">
        <title>The Global Catalogue of Microorganisms (GCM) 10K type strain sequencing project: providing services to taxonomists for standard genome sequencing and annotation.</title>
        <authorList>
            <consortium name="The Broad Institute Genomics Platform"/>
            <consortium name="The Broad Institute Genome Sequencing Center for Infectious Disease"/>
            <person name="Wu L."/>
            <person name="Ma J."/>
        </authorList>
    </citation>
    <scope>NUCLEOTIDE SEQUENCE [LARGE SCALE GENOMIC DNA]</scope>
    <source>
        <strain evidence="3">CGMCC 4.7357</strain>
    </source>
</reference>
<feature type="compositionally biased region" description="Low complexity" evidence="1">
    <location>
        <begin position="161"/>
        <end position="196"/>
    </location>
</feature>
<feature type="region of interest" description="Disordered" evidence="1">
    <location>
        <begin position="84"/>
        <end position="222"/>
    </location>
</feature>
<feature type="compositionally biased region" description="Acidic residues" evidence="1">
    <location>
        <begin position="135"/>
        <end position="148"/>
    </location>
</feature>
<dbReference type="EMBL" id="JBHSFH010000013">
    <property type="protein sequence ID" value="MFC4496939.1"/>
    <property type="molecule type" value="Genomic_DNA"/>
</dbReference>
<evidence type="ECO:0008006" key="4">
    <source>
        <dbReference type="Google" id="ProtNLM"/>
    </source>
</evidence>
<keyword evidence="3" id="KW-1185">Reference proteome</keyword>
<name>A0ABV9AB77_9ACTN</name>
<dbReference type="Proteomes" id="UP001595997">
    <property type="component" value="Unassembled WGS sequence"/>
</dbReference>
<feature type="compositionally biased region" description="Acidic residues" evidence="1">
    <location>
        <begin position="109"/>
        <end position="127"/>
    </location>
</feature>
<accession>A0ABV9AB77</accession>
<proteinExistence type="predicted"/>
<gene>
    <name evidence="2" type="ORF">ACFPA8_22675</name>
</gene>
<organism evidence="2 3">
    <name type="scientific">Streptomyces ovatisporus</name>
    <dbReference type="NCBI Taxonomy" id="1128682"/>
    <lineage>
        <taxon>Bacteria</taxon>
        <taxon>Bacillati</taxon>
        <taxon>Actinomycetota</taxon>
        <taxon>Actinomycetes</taxon>
        <taxon>Kitasatosporales</taxon>
        <taxon>Streptomycetaceae</taxon>
        <taxon>Streptomyces</taxon>
    </lineage>
</organism>
<evidence type="ECO:0000256" key="1">
    <source>
        <dbReference type="SAM" id="MobiDB-lite"/>
    </source>
</evidence>
<protein>
    <recommendedName>
        <fullName evidence="4">DNA primase</fullName>
    </recommendedName>
</protein>
<evidence type="ECO:0000313" key="3">
    <source>
        <dbReference type="Proteomes" id="UP001595997"/>
    </source>
</evidence>
<dbReference type="RefSeq" id="WP_386451269.1">
    <property type="nucleotide sequence ID" value="NZ_JBHSFH010000013.1"/>
</dbReference>